<dbReference type="AlphaFoldDB" id="A0A9Q3KMP9"/>
<evidence type="ECO:0000313" key="2">
    <source>
        <dbReference type="Proteomes" id="UP000765509"/>
    </source>
</evidence>
<evidence type="ECO:0000313" key="1">
    <source>
        <dbReference type="EMBL" id="MBW0583722.1"/>
    </source>
</evidence>
<sequence>MAQSFKHLSQYLNDNNLLGAFNLNGLNLQKLWRTYKQKFADTTWFLNSIGAGTTHRSTSTIQEEIDDCFPCYKTILGIFGEKKNLVGHNLLGILIKTNEYDQYSDESNCNSLGMYLSNESDSEGKGNDNLSHRPSVEYFSKRVDDALKDEILRRSLSQK</sequence>
<dbReference type="EMBL" id="AVOT02115903">
    <property type="protein sequence ID" value="MBW0583722.1"/>
    <property type="molecule type" value="Genomic_DNA"/>
</dbReference>
<proteinExistence type="predicted"/>
<dbReference type="Proteomes" id="UP000765509">
    <property type="component" value="Unassembled WGS sequence"/>
</dbReference>
<gene>
    <name evidence="1" type="ORF">O181_123437</name>
</gene>
<comment type="caution">
    <text evidence="1">The sequence shown here is derived from an EMBL/GenBank/DDBJ whole genome shotgun (WGS) entry which is preliminary data.</text>
</comment>
<protein>
    <submittedName>
        <fullName evidence="1">Uncharacterized protein</fullName>
    </submittedName>
</protein>
<dbReference type="OrthoDB" id="2507256at2759"/>
<name>A0A9Q3KMP9_9BASI</name>
<accession>A0A9Q3KMP9</accession>
<organism evidence="1 2">
    <name type="scientific">Austropuccinia psidii MF-1</name>
    <dbReference type="NCBI Taxonomy" id="1389203"/>
    <lineage>
        <taxon>Eukaryota</taxon>
        <taxon>Fungi</taxon>
        <taxon>Dikarya</taxon>
        <taxon>Basidiomycota</taxon>
        <taxon>Pucciniomycotina</taxon>
        <taxon>Pucciniomycetes</taxon>
        <taxon>Pucciniales</taxon>
        <taxon>Sphaerophragmiaceae</taxon>
        <taxon>Austropuccinia</taxon>
    </lineage>
</organism>
<keyword evidence="2" id="KW-1185">Reference proteome</keyword>
<reference evidence="1" key="1">
    <citation type="submission" date="2021-03" db="EMBL/GenBank/DDBJ databases">
        <title>Draft genome sequence of rust myrtle Austropuccinia psidii MF-1, a brazilian biotype.</title>
        <authorList>
            <person name="Quecine M.C."/>
            <person name="Pachon D.M.R."/>
            <person name="Bonatelli M.L."/>
            <person name="Correr F.H."/>
            <person name="Franceschini L.M."/>
            <person name="Leite T.F."/>
            <person name="Margarido G.R.A."/>
            <person name="Almeida C.A."/>
            <person name="Ferrarezi J.A."/>
            <person name="Labate C.A."/>
        </authorList>
    </citation>
    <scope>NUCLEOTIDE SEQUENCE</scope>
    <source>
        <strain evidence="1">MF-1</strain>
    </source>
</reference>